<organism evidence="2 3">
    <name type="scientific">Brevibacterium gallinarum</name>
    <dbReference type="NCBI Taxonomy" id="2762220"/>
    <lineage>
        <taxon>Bacteria</taxon>
        <taxon>Bacillati</taxon>
        <taxon>Actinomycetota</taxon>
        <taxon>Actinomycetes</taxon>
        <taxon>Micrococcales</taxon>
        <taxon>Brevibacteriaceae</taxon>
        <taxon>Brevibacterium</taxon>
    </lineage>
</organism>
<protein>
    <submittedName>
        <fullName evidence="2">Uncharacterized protein</fullName>
    </submittedName>
</protein>
<dbReference type="EMBL" id="JACSPY010000006">
    <property type="protein sequence ID" value="MBD8020622.1"/>
    <property type="molecule type" value="Genomic_DNA"/>
</dbReference>
<feature type="region of interest" description="Disordered" evidence="1">
    <location>
        <begin position="32"/>
        <end position="54"/>
    </location>
</feature>
<evidence type="ECO:0000256" key="1">
    <source>
        <dbReference type="SAM" id="MobiDB-lite"/>
    </source>
</evidence>
<feature type="compositionally biased region" description="Basic and acidic residues" evidence="1">
    <location>
        <begin position="39"/>
        <end position="50"/>
    </location>
</feature>
<keyword evidence="3" id="KW-1185">Reference proteome</keyword>
<gene>
    <name evidence="2" type="ORF">H9634_07500</name>
</gene>
<evidence type="ECO:0000313" key="3">
    <source>
        <dbReference type="Proteomes" id="UP000651517"/>
    </source>
</evidence>
<feature type="compositionally biased region" description="Basic residues" evidence="1">
    <location>
        <begin position="17"/>
        <end position="27"/>
    </location>
</feature>
<name>A0ABR8WUS5_9MICO</name>
<dbReference type="Proteomes" id="UP000651517">
    <property type="component" value="Unassembled WGS sequence"/>
</dbReference>
<feature type="region of interest" description="Disordered" evidence="1">
    <location>
        <begin position="8"/>
        <end position="27"/>
    </location>
</feature>
<comment type="caution">
    <text evidence="2">The sequence shown here is derived from an EMBL/GenBank/DDBJ whole genome shotgun (WGS) entry which is preliminary data.</text>
</comment>
<proteinExistence type="predicted"/>
<accession>A0ABR8WUS5</accession>
<dbReference type="RefSeq" id="WP_191726081.1">
    <property type="nucleotide sequence ID" value="NZ_JACSPY010000006.1"/>
</dbReference>
<evidence type="ECO:0000313" key="2">
    <source>
        <dbReference type="EMBL" id="MBD8020622.1"/>
    </source>
</evidence>
<sequence length="130" mass="14392">MLAIFSISSPHCSAPTRPRRCTRSTRGTARSRRCFTLRSDGEEHHEEDRPFPASPPILGLLSPLDLPIWGGETSFYQPLATERLSPARVKITFGHREEAAEFGHVIIDLDDGIAEDLLINGIHYVRASGA</sequence>
<reference evidence="2 3" key="1">
    <citation type="submission" date="2020-08" db="EMBL/GenBank/DDBJ databases">
        <title>A Genomic Blueprint of the Chicken Gut Microbiome.</title>
        <authorList>
            <person name="Gilroy R."/>
            <person name="Ravi A."/>
            <person name="Getino M."/>
            <person name="Pursley I."/>
            <person name="Horton D.L."/>
            <person name="Alikhan N.-F."/>
            <person name="Baker D."/>
            <person name="Gharbi K."/>
            <person name="Hall N."/>
            <person name="Watson M."/>
            <person name="Adriaenssens E.M."/>
            <person name="Foster-Nyarko E."/>
            <person name="Jarju S."/>
            <person name="Secka A."/>
            <person name="Antonio M."/>
            <person name="Oren A."/>
            <person name="Chaudhuri R."/>
            <person name="La Ragione R.M."/>
            <person name="Hildebrand F."/>
            <person name="Pallen M.J."/>
        </authorList>
    </citation>
    <scope>NUCLEOTIDE SEQUENCE [LARGE SCALE GENOMIC DNA]</scope>
    <source>
        <strain evidence="2 3">Re57</strain>
    </source>
</reference>